<gene>
    <name evidence="2" type="ORF">EHYA_09722</name>
</gene>
<dbReference type="RefSeq" id="WP_126643517.1">
    <property type="nucleotide sequence ID" value="NZ_BIFH01000055.1"/>
</dbReference>
<dbReference type="AlphaFoldDB" id="A0A401Z533"/>
<accession>A0A401Z533</accession>
<keyword evidence="3" id="KW-1185">Reference proteome</keyword>
<proteinExistence type="predicted"/>
<feature type="signal peptide" evidence="1">
    <location>
        <begin position="1"/>
        <end position="28"/>
    </location>
</feature>
<name>A0A401Z533_9ACTN</name>
<dbReference type="OrthoDB" id="4337805at2"/>
<organism evidence="2 3">
    <name type="scientific">Embleya hyalina</name>
    <dbReference type="NCBI Taxonomy" id="516124"/>
    <lineage>
        <taxon>Bacteria</taxon>
        <taxon>Bacillati</taxon>
        <taxon>Actinomycetota</taxon>
        <taxon>Actinomycetes</taxon>
        <taxon>Kitasatosporales</taxon>
        <taxon>Streptomycetaceae</taxon>
        <taxon>Embleya</taxon>
    </lineage>
</organism>
<protein>
    <submittedName>
        <fullName evidence="2">Uncharacterized protein</fullName>
    </submittedName>
</protein>
<feature type="chain" id="PRO_5019397035" evidence="1">
    <location>
        <begin position="29"/>
        <end position="109"/>
    </location>
</feature>
<comment type="caution">
    <text evidence="2">The sequence shown here is derived from an EMBL/GenBank/DDBJ whole genome shotgun (WGS) entry which is preliminary data.</text>
</comment>
<keyword evidence="1" id="KW-0732">Signal</keyword>
<evidence type="ECO:0000313" key="3">
    <source>
        <dbReference type="Proteomes" id="UP000286931"/>
    </source>
</evidence>
<reference evidence="2 3" key="1">
    <citation type="submission" date="2018-12" db="EMBL/GenBank/DDBJ databases">
        <title>Draft genome sequence of Embleya hyalina NBRC 13850T.</title>
        <authorList>
            <person name="Komaki H."/>
            <person name="Hosoyama A."/>
            <person name="Kimura A."/>
            <person name="Ichikawa N."/>
            <person name="Tamura T."/>
        </authorList>
    </citation>
    <scope>NUCLEOTIDE SEQUENCE [LARGE SCALE GENOMIC DNA]</scope>
    <source>
        <strain evidence="2 3">NBRC 13850</strain>
    </source>
</reference>
<sequence length="109" mass="11633">MRLRAITFYAPAAAALLALAVPTGTAHAATGNFFYRQQPGDIERILTNPADNTCFSLGNGGGPISNQTDRVANVYFSNNCSGGIFGFFNPGTNGTLPEYHSVRFTEFPP</sequence>
<dbReference type="Proteomes" id="UP000286931">
    <property type="component" value="Unassembled WGS sequence"/>
</dbReference>
<evidence type="ECO:0000313" key="2">
    <source>
        <dbReference type="EMBL" id="GCE01947.1"/>
    </source>
</evidence>
<dbReference type="EMBL" id="BIFH01000055">
    <property type="protein sequence ID" value="GCE01947.1"/>
    <property type="molecule type" value="Genomic_DNA"/>
</dbReference>
<evidence type="ECO:0000256" key="1">
    <source>
        <dbReference type="SAM" id="SignalP"/>
    </source>
</evidence>